<proteinExistence type="predicted"/>
<comment type="caution">
    <text evidence="3">The sequence shown here is derived from an EMBL/GenBank/DDBJ whole genome shotgun (WGS) entry which is preliminary data.</text>
</comment>
<sequence>MRFAIGLVLLGFSFSVHSESYPAAYFQPKLIYSADSNESDQQAQTTEVSANQGEFDPRYPAANFRPIVIFSSTEFIPEN</sequence>
<feature type="chain" id="PRO_5008069752" evidence="2">
    <location>
        <begin position="19"/>
        <end position="79"/>
    </location>
</feature>
<evidence type="ECO:0000256" key="1">
    <source>
        <dbReference type="SAM" id="MobiDB-lite"/>
    </source>
</evidence>
<name>A0A177P0B7_9GAMM</name>
<dbReference type="EMBL" id="LUUK01000071">
    <property type="protein sequence ID" value="OAI22869.1"/>
    <property type="molecule type" value="Genomic_DNA"/>
</dbReference>
<feature type="compositionally biased region" description="Polar residues" evidence="1">
    <location>
        <begin position="36"/>
        <end position="52"/>
    </location>
</feature>
<feature type="signal peptide" evidence="2">
    <location>
        <begin position="1"/>
        <end position="18"/>
    </location>
</feature>
<evidence type="ECO:0000256" key="2">
    <source>
        <dbReference type="SAM" id="SignalP"/>
    </source>
</evidence>
<reference evidence="4" key="1">
    <citation type="submission" date="2016-03" db="EMBL/GenBank/DDBJ databases">
        <authorList>
            <person name="Heylen K."/>
            <person name="De Vos P."/>
            <person name="Vekeman B."/>
        </authorList>
    </citation>
    <scope>NUCLEOTIDE SEQUENCE [LARGE SCALE GENOMIC DNA]</scope>
    <source>
        <strain evidence="4">R-45383</strain>
    </source>
</reference>
<organism evidence="3 4">
    <name type="scientific">Methylomonas koyamae</name>
    <dbReference type="NCBI Taxonomy" id="702114"/>
    <lineage>
        <taxon>Bacteria</taxon>
        <taxon>Pseudomonadati</taxon>
        <taxon>Pseudomonadota</taxon>
        <taxon>Gammaproteobacteria</taxon>
        <taxon>Methylococcales</taxon>
        <taxon>Methylococcaceae</taxon>
        <taxon>Methylomonas</taxon>
    </lineage>
</organism>
<dbReference type="AlphaFoldDB" id="A0A177P0B7"/>
<dbReference type="Proteomes" id="UP000077628">
    <property type="component" value="Unassembled WGS sequence"/>
</dbReference>
<feature type="region of interest" description="Disordered" evidence="1">
    <location>
        <begin position="36"/>
        <end position="59"/>
    </location>
</feature>
<evidence type="ECO:0000313" key="3">
    <source>
        <dbReference type="EMBL" id="OAI22869.1"/>
    </source>
</evidence>
<protein>
    <submittedName>
        <fullName evidence="3">Uncharacterized protein</fullName>
    </submittedName>
</protein>
<gene>
    <name evidence="3" type="ORF">A1355_22225</name>
</gene>
<keyword evidence="2" id="KW-0732">Signal</keyword>
<keyword evidence="4" id="KW-1185">Reference proteome</keyword>
<accession>A0A177P0B7</accession>
<evidence type="ECO:0000313" key="4">
    <source>
        <dbReference type="Proteomes" id="UP000077628"/>
    </source>
</evidence>